<comment type="subcellular location">
    <subcellularLocation>
        <location evidence="1">Membrane</location>
        <topology evidence="1">Multi-pass membrane protein</topology>
    </subcellularLocation>
</comment>
<dbReference type="InterPro" id="IPR038213">
    <property type="entry name" value="IFI6/IFI27-like_sf"/>
</dbReference>
<evidence type="ECO:0000256" key="5">
    <source>
        <dbReference type="ARBA" id="ARBA00023136"/>
    </source>
</evidence>
<dbReference type="VEuPathDB" id="FungiDB:BO80DRAFT_426065"/>
<evidence type="ECO:0000256" key="3">
    <source>
        <dbReference type="ARBA" id="ARBA00022692"/>
    </source>
</evidence>
<dbReference type="EMBL" id="KZ824443">
    <property type="protein sequence ID" value="RAK99998.1"/>
    <property type="molecule type" value="Genomic_DNA"/>
</dbReference>
<keyword evidence="7" id="KW-1185">Reference proteome</keyword>
<dbReference type="RefSeq" id="XP_025574326.1">
    <property type="nucleotide sequence ID" value="XM_025719671.1"/>
</dbReference>
<sequence length="168" mass="17998">MAIIQSILECLLGSSADISERNVRPSPSVASDIVTTLITGETIESIHKDVNEIISISGWTDSLAQAILRGLDDAIQAGADMARPASDALVKAKEAAAGFAEEHPVFTTLLALGVLAILLPWVLEVLGFGELGPIAGSFAARWQSTYAGYVPRGALFTYFQRLGMKWHW</sequence>
<protein>
    <submittedName>
        <fullName evidence="6">Uncharacterized protein</fullName>
    </submittedName>
</protein>
<dbReference type="Gene3D" id="6.10.110.10">
    <property type="match status" value="1"/>
</dbReference>
<dbReference type="InterPro" id="IPR009311">
    <property type="entry name" value="IFI6/IFI27-like"/>
</dbReference>
<evidence type="ECO:0000313" key="7">
    <source>
        <dbReference type="Proteomes" id="UP000249402"/>
    </source>
</evidence>
<keyword evidence="4" id="KW-1133">Transmembrane helix</keyword>
<evidence type="ECO:0000256" key="1">
    <source>
        <dbReference type="ARBA" id="ARBA00004141"/>
    </source>
</evidence>
<evidence type="ECO:0000256" key="2">
    <source>
        <dbReference type="ARBA" id="ARBA00007262"/>
    </source>
</evidence>
<proteinExistence type="inferred from homology"/>
<dbReference type="GeneID" id="37224536"/>
<reference evidence="6 7" key="1">
    <citation type="submission" date="2018-02" db="EMBL/GenBank/DDBJ databases">
        <title>The genomes of Aspergillus section Nigri reveals drivers in fungal speciation.</title>
        <authorList>
            <consortium name="DOE Joint Genome Institute"/>
            <person name="Vesth T.C."/>
            <person name="Nybo J."/>
            <person name="Theobald S."/>
            <person name="Brandl J."/>
            <person name="Frisvad J.C."/>
            <person name="Nielsen K.F."/>
            <person name="Lyhne E.K."/>
            <person name="Kogle M.E."/>
            <person name="Kuo A."/>
            <person name="Riley R."/>
            <person name="Clum A."/>
            <person name="Nolan M."/>
            <person name="Lipzen A."/>
            <person name="Salamov A."/>
            <person name="Henrissat B."/>
            <person name="Wiebenga A."/>
            <person name="De vries R.P."/>
            <person name="Grigoriev I.V."/>
            <person name="Mortensen U.H."/>
            <person name="Andersen M.R."/>
            <person name="Baker S.E."/>
        </authorList>
    </citation>
    <scope>NUCLEOTIDE SEQUENCE [LARGE SCALE GENOMIC DNA]</scope>
    <source>
        <strain evidence="6 7">CBS 121593</strain>
    </source>
</reference>
<gene>
    <name evidence="6" type="ORF">BO80DRAFT_426065</name>
</gene>
<dbReference type="GO" id="GO:0016020">
    <property type="term" value="C:membrane"/>
    <property type="evidence" value="ECO:0007669"/>
    <property type="project" value="UniProtKB-SubCell"/>
</dbReference>
<keyword evidence="5" id="KW-0472">Membrane</keyword>
<evidence type="ECO:0000256" key="4">
    <source>
        <dbReference type="ARBA" id="ARBA00022989"/>
    </source>
</evidence>
<dbReference type="OrthoDB" id="440424at2759"/>
<dbReference type="Pfam" id="PF06140">
    <property type="entry name" value="Ifi-6-16"/>
    <property type="match status" value="1"/>
</dbReference>
<dbReference type="AlphaFoldDB" id="A0A395GY55"/>
<name>A0A395GY55_9EURO</name>
<dbReference type="STRING" id="1448316.A0A395GY55"/>
<organism evidence="6 7">
    <name type="scientific">Aspergillus ibericus CBS 121593</name>
    <dbReference type="NCBI Taxonomy" id="1448316"/>
    <lineage>
        <taxon>Eukaryota</taxon>
        <taxon>Fungi</taxon>
        <taxon>Dikarya</taxon>
        <taxon>Ascomycota</taxon>
        <taxon>Pezizomycotina</taxon>
        <taxon>Eurotiomycetes</taxon>
        <taxon>Eurotiomycetidae</taxon>
        <taxon>Eurotiales</taxon>
        <taxon>Aspergillaceae</taxon>
        <taxon>Aspergillus</taxon>
        <taxon>Aspergillus subgen. Circumdati</taxon>
    </lineage>
</organism>
<dbReference type="Proteomes" id="UP000249402">
    <property type="component" value="Unassembled WGS sequence"/>
</dbReference>
<comment type="similarity">
    <text evidence="2">Belongs to the IFI6/IFI27 family.</text>
</comment>
<keyword evidence="3" id="KW-0812">Transmembrane</keyword>
<accession>A0A395GY55</accession>
<evidence type="ECO:0000313" key="6">
    <source>
        <dbReference type="EMBL" id="RAK99998.1"/>
    </source>
</evidence>